<dbReference type="GO" id="GO:0000209">
    <property type="term" value="P:protein polyubiquitination"/>
    <property type="evidence" value="ECO:0007669"/>
    <property type="project" value="TreeGrafter"/>
</dbReference>
<feature type="domain" description="PKD/REJ-like" evidence="3">
    <location>
        <begin position="463"/>
        <end position="934"/>
    </location>
</feature>
<dbReference type="PROSITE" id="PS51125">
    <property type="entry name" value="NHL"/>
    <property type="match status" value="1"/>
</dbReference>
<dbReference type="EMBL" id="CAJNOR010007281">
    <property type="protein sequence ID" value="CAF1614342.1"/>
    <property type="molecule type" value="Genomic_DNA"/>
</dbReference>
<proteinExistence type="predicted"/>
<dbReference type="Proteomes" id="UP000663828">
    <property type="component" value="Unassembled WGS sequence"/>
</dbReference>
<dbReference type="PANTHER" id="PTHR24104">
    <property type="entry name" value="E3 UBIQUITIN-PROTEIN LIGASE NHLRC1-RELATED"/>
    <property type="match status" value="1"/>
</dbReference>
<sequence>MFSKNLKLSSEYKESRFASSIMIEKFNFFSAVSKDTTYKYKGFSRRQNSFQYFTRSIKSQALSIMDSSYLWWIILMSIGSTTAVSFYQPKFCPNVTWNTTATTFVGSKVIGTQLMSIFIGTNDNIYVSSAQFDQVIVWSKNSTTPTANISGNLYQPTGLFVTTAGDIFVDNGYLYGQIERFSSNGTQYSPAMYVSSYCNGLFIDANDTLYCSINQAHVVVKRSLNSNSSAASIVAGKSNKSGYALDKLYKPNGIFVDNDFNLYVADSGNARIQRFQLDQLNATTIVGNGSNQSVPLSYPTGIMFDADNNLYIADYHANRIIIFTVGGYRCLPSCSTTAGSGSAQLNAPSFTAFDRYGNIFVTDQLNGRVQKFTLLTNSCDSTMLAPSTTQAITGSSTLTTSTTTSVSSQYISSTGDATTTITSQIILSNQSCFPNVTIAPTAPTLSSPLQVRRSQDFYFVSLITLDCSQSFSISTSWTITYCTSTCSKQVQINGTILTTYSDLYIPARTLPYGIYKFELTVTMIDMPSLQTTSSVYVHIIPSAVTVNLMQYGTSMVTIGYNQDLLLDPGSFSVDLDESYFNATNWKYKYYCRIYGQYNFPNFQGSLITIDDPTVDPFNQPCLSNQTEWQFGNSIHSSVTILSHSFQSNRTYQFMVLMENRDNSSLQGTGYLLIIVEDTPKQLIGVGCVIQTMCVPNMEFQLVNPSTQVALFSACLSNCSTIINITWNIYSGSMNSSSNVTQWTLFNQTSSYENIWFFGRNTNNFTSINQLFLMNPQVSLWRFEALYQFASESSSSALNFVINQPPSNGSCSIFPLAGTTDTLFTISCSNWFDEDGIKDYSLYSWAPENVERSMITFSAIPTFQVRLPATSRNTSLTYLTISIRDEHDSIQEVNITSVTVTEDLSEINDLLNNKTSNSIVQLLSSTNQNTGGQILNSLSQQLNQLNQQNLDEAVSNQIPLSTISVSQLDQQRTPQALSLSNSSAMNNFTKNLNSQANVREYLINFTETFPIFTPNSIAFQAFILSQLTEATNQLTRSSAITASNKCYQLANNLNAISTKITYEDVQISAEQITKCITNVLTAINGPLQGRTIALDLDYSRANDFPADYDTDLESAWSNP</sequence>
<keyword evidence="5" id="KW-1185">Reference proteome</keyword>
<dbReference type="CDD" id="cd05819">
    <property type="entry name" value="NHL"/>
    <property type="match status" value="1"/>
</dbReference>
<evidence type="ECO:0000259" key="3">
    <source>
        <dbReference type="Pfam" id="PF02010"/>
    </source>
</evidence>
<dbReference type="InterPro" id="IPR011042">
    <property type="entry name" value="6-blade_b-propeller_TolB-like"/>
</dbReference>
<dbReference type="InterPro" id="IPR001258">
    <property type="entry name" value="NHL_repeat"/>
</dbReference>
<reference evidence="4" key="1">
    <citation type="submission" date="2021-02" db="EMBL/GenBank/DDBJ databases">
        <authorList>
            <person name="Nowell W R."/>
        </authorList>
    </citation>
    <scope>NUCLEOTIDE SEQUENCE</scope>
</reference>
<feature type="repeat" description="NHL" evidence="2">
    <location>
        <begin position="295"/>
        <end position="326"/>
    </location>
</feature>
<evidence type="ECO:0000256" key="1">
    <source>
        <dbReference type="ARBA" id="ARBA00022737"/>
    </source>
</evidence>
<keyword evidence="1" id="KW-0677">Repeat</keyword>
<evidence type="ECO:0000313" key="4">
    <source>
        <dbReference type="EMBL" id="CAF1614342.1"/>
    </source>
</evidence>
<dbReference type="Gene3D" id="2.120.10.30">
    <property type="entry name" value="TolB, C-terminal domain"/>
    <property type="match status" value="2"/>
</dbReference>
<dbReference type="SUPFAM" id="SSF101898">
    <property type="entry name" value="NHL repeat"/>
    <property type="match status" value="1"/>
</dbReference>
<evidence type="ECO:0000256" key="2">
    <source>
        <dbReference type="PROSITE-ProRule" id="PRU00504"/>
    </source>
</evidence>
<dbReference type="AlphaFoldDB" id="A0A816BXX3"/>
<accession>A0A816BXX3</accession>
<comment type="caution">
    <text evidence="4">The sequence shown here is derived from an EMBL/GenBank/DDBJ whole genome shotgun (WGS) entry which is preliminary data.</text>
</comment>
<dbReference type="GO" id="GO:0043161">
    <property type="term" value="P:proteasome-mediated ubiquitin-dependent protein catabolic process"/>
    <property type="evidence" value="ECO:0007669"/>
    <property type="project" value="TreeGrafter"/>
</dbReference>
<dbReference type="GO" id="GO:0061630">
    <property type="term" value="F:ubiquitin protein ligase activity"/>
    <property type="evidence" value="ECO:0007669"/>
    <property type="project" value="TreeGrafter"/>
</dbReference>
<organism evidence="4 5">
    <name type="scientific">Adineta ricciae</name>
    <name type="common">Rotifer</name>
    <dbReference type="NCBI Taxonomy" id="249248"/>
    <lineage>
        <taxon>Eukaryota</taxon>
        <taxon>Metazoa</taxon>
        <taxon>Spiralia</taxon>
        <taxon>Gnathifera</taxon>
        <taxon>Rotifera</taxon>
        <taxon>Eurotatoria</taxon>
        <taxon>Bdelloidea</taxon>
        <taxon>Adinetida</taxon>
        <taxon>Adinetidae</taxon>
        <taxon>Adineta</taxon>
    </lineage>
</organism>
<dbReference type="PANTHER" id="PTHR24104:SF25">
    <property type="entry name" value="PROTEIN LIN-41"/>
    <property type="match status" value="1"/>
</dbReference>
<gene>
    <name evidence="4" type="ORF">XAT740_LOCUS49344</name>
</gene>
<dbReference type="Pfam" id="PF02010">
    <property type="entry name" value="REJ"/>
    <property type="match status" value="1"/>
</dbReference>
<name>A0A816BXX3_ADIRI</name>
<dbReference type="InterPro" id="IPR002859">
    <property type="entry name" value="PKD/REJ-like"/>
</dbReference>
<feature type="non-terminal residue" evidence="4">
    <location>
        <position position="1118"/>
    </location>
</feature>
<protein>
    <recommendedName>
        <fullName evidence="3">PKD/REJ-like domain-containing protein</fullName>
    </recommendedName>
</protein>
<evidence type="ECO:0000313" key="5">
    <source>
        <dbReference type="Proteomes" id="UP000663828"/>
    </source>
</evidence>
<dbReference type="InterPro" id="IPR050952">
    <property type="entry name" value="TRIM-NHL_E3_ligases"/>
</dbReference>
<dbReference type="GO" id="GO:0008270">
    <property type="term" value="F:zinc ion binding"/>
    <property type="evidence" value="ECO:0007669"/>
    <property type="project" value="UniProtKB-KW"/>
</dbReference>